<evidence type="ECO:0000256" key="1">
    <source>
        <dbReference type="ARBA" id="ARBA00023295"/>
    </source>
</evidence>
<keyword evidence="6" id="KW-1185">Reference proteome</keyword>
<feature type="chain" id="PRO_5040967896" evidence="2">
    <location>
        <begin position="22"/>
        <end position="1912"/>
    </location>
</feature>
<gene>
    <name evidence="5" type="ORF">NSA58_04465</name>
</gene>
<dbReference type="InterPro" id="IPR032675">
    <property type="entry name" value="LRR_dom_sf"/>
</dbReference>
<dbReference type="InterPro" id="IPR038637">
    <property type="entry name" value="NPCBM_sf"/>
</dbReference>
<dbReference type="Gene3D" id="3.80.10.10">
    <property type="entry name" value="Ribonuclease Inhibitor"/>
    <property type="match status" value="1"/>
</dbReference>
<dbReference type="InterPro" id="IPR013222">
    <property type="entry name" value="Glyco_hyd_98_carb-bd"/>
</dbReference>
<dbReference type="Pfam" id="PF08305">
    <property type="entry name" value="NPCBM"/>
    <property type="match status" value="2"/>
</dbReference>
<protein>
    <submittedName>
        <fullName evidence="5">NPCBM/NEW2 domain-containing protein</fullName>
    </submittedName>
</protein>
<dbReference type="Proteomes" id="UP001140817">
    <property type="component" value="Unassembled WGS sequence"/>
</dbReference>
<dbReference type="InterPro" id="IPR042279">
    <property type="entry name" value="Pep_M60_3"/>
</dbReference>
<feature type="domain" description="Peptidase M60" evidence="4">
    <location>
        <begin position="740"/>
        <end position="1057"/>
    </location>
</feature>
<keyword evidence="1" id="KW-0326">Glycosidase</keyword>
<dbReference type="InterPro" id="IPR032179">
    <property type="entry name" value="Cry22Aa_Ig-like"/>
</dbReference>
<evidence type="ECO:0000259" key="4">
    <source>
        <dbReference type="PROSITE" id="PS51723"/>
    </source>
</evidence>
<keyword evidence="1" id="KW-0378">Hydrolase</keyword>
<dbReference type="InterPro" id="IPR000421">
    <property type="entry name" value="FA58C"/>
</dbReference>
<organism evidence="5 6">
    <name type="scientific">Terrisporobacter muris</name>
    <dbReference type="NCBI Taxonomy" id="2963284"/>
    <lineage>
        <taxon>Bacteria</taxon>
        <taxon>Bacillati</taxon>
        <taxon>Bacillota</taxon>
        <taxon>Clostridia</taxon>
        <taxon>Peptostreptococcales</taxon>
        <taxon>Peptostreptococcaceae</taxon>
        <taxon>Terrisporobacter</taxon>
    </lineage>
</organism>
<dbReference type="EMBL" id="JANKBY010000031">
    <property type="protein sequence ID" value="MCR1822034.1"/>
    <property type="molecule type" value="Genomic_DNA"/>
</dbReference>
<dbReference type="InterPro" id="IPR031161">
    <property type="entry name" value="Peptidase_M60_dom"/>
</dbReference>
<sequence>MKKKISAVLAVSMIATNISPAINVYANEIVKEKARIIEENVASQAKITSFNLRNYSNFEEYNAKFRVAKEGIKKISNNGGQYSSSNSIEKAIDGNLSTHWETGIQNSANFKNEVVIEFNDVESINRIAYATRQDGAKGKGYPTKFEIYSSITGDDQDFKLVSTGEHSQTGNMMEFKFDTITTKKVKFVFKEAYNNWASASEFWFYKEDKTLDSMESLFKDSDKNEVSDEFKSEEKLKALEDCAKQHPFYENFKEDLNDARLILEGNNVTYTDAKVYKFKAMGTPELAEYDKTYKIANNHIINITTNGRHWSTNTIDKAIDGDPDTYWHSDATNNEKHTNEVIMTLDELQTLDKVVYTSQRERGFAKEFEIYTSKTLSGDTFTKVTSGSSSITRDSIAIKFNPTEARRVKFVFKNGHEGWALASEFGLYKEDATMNKMNRLFTDSTMSKVSDEFNTSDKLKELEDECKKHPFYDDFKEDLDNAKAIVESVDVESTMASTKKFNYLDNKEYVDKFRMPYENIKRISNNGGQWSTMKIENAIDSKLDTYWETNTYNREDWKNEVTVEFVYAVTLDRIVYGARQSDRKGFLEEFEIYGSNTTKGDTFKLVATAKADSTTGLVEAKFEPTRFKRLKIKVIKSNQNWATLNELMFFKEDVVADKVYNIFTNDLMNELNSEFNSLEVIEALEKEVKSHPLKSDLMEIIDMAKDLLKAPDKYQSNVYELESRGDSIKESQKRKVWNFQDWQPTGVAVKSGEKINVYVDAQPGTPLPKLVFKQMDSQHNGQVVINLVRGKNEVTIPEVNSNELRPGTAKAGVLYTSNPYTAEQQIRNPKIRIDGGVSYPHFIKGVDNDEQVMEELREYNAKLEADPKLPDVFEVFSDKTLVNVKATYALDWYTKNNKLPSQTADKSDKVIKETMRYWGFDGSKDVHSDFNFRYVSMVKWLDNGGFMNAGNGITGFNKAEQGGALNVDTGWGFMHEMGHNFDTNNRTIGEVTNNMLPLHFQRINGERSKISEQNLWERKIFPKVSKEDYSNNEWYPDNDRSLLTHIAPMWQLQLYDDTFWPRLEQQFRERNIGGGDWDNKHEAWAVVASDVLQLDLKEHFARHGFYVSDATAEHMAQYPKPTKKLWYLNDNKYLNKGEGFNSELNYSVKHSLSQDSVKLDITIDKTNANSLLGYEIIRDGEVIGFTTKDTFTDTNITSGTNHEYKVVAYDTQLNASEGVSVKAHQPKIETVGGLTLSLNEEFNALDYVKATDYKGNQLNNITFTDNVDVTKQGKYTVTYEVNDKGTVSRETMQVNVVSEYDYLSDSEWKSVVTGYGTPSRNNSIKGRTLGEVKDYDKGIRVHANGEVVYDLGEHNYDNFEVKVGVDMNMTPQENSSITFKVVGDGETLATTKVLKHADNMQYINVPIKGVKELKIEVNDGGNGKTADHGIMVEPKLTTNNAKPKLNIPKSQTVKVGQAIENIAGTYKATDAEEGNLTEKVVVTGQDKVNFKRVGNYTITYSVTDKDGNKTEKSRVISVINPEDFKYLSDFEWKSATKGWGTIGKDNAVSGAKLRLTGEDGSVVEYAKGIGTHAHSEIVYDLTDKNVNMFSAFVGVDRAMYNSPASIEFQVYVDGKKEYESGVMRGRDAQQFVEVDLAGAKELKLVATVGGDNNGSDHANWADAKLYFVNTDRIDTTDLDKAIEDANKVNKDDYTEESVKTLEDKLAKAQAVAKEENPSQEAIDTATFELQESIKNLVEINLDEVVNIPDKYLVKSLSKALGKEGNFTIGDMRKLTKFNVGYGVESLEGLQYAKNLEIIDGENNEIRDLRPISKLENLKEVNFNNQFVQVGELRPVDGVVKVNTEAYNRLGKNVATKVKLVDNKGNLVKEQIIDKNTKEVDLDVRGITSGYYGVHVTFEDTELSGILLYMAII</sequence>
<evidence type="ECO:0000313" key="5">
    <source>
        <dbReference type="EMBL" id="MCR1822034.1"/>
    </source>
</evidence>
<dbReference type="Pfam" id="PF16403">
    <property type="entry name" value="Bact_surface_Ig-like"/>
    <property type="match status" value="2"/>
</dbReference>
<name>A0A9X2M8Z6_9FIRM</name>
<dbReference type="Pfam" id="PF13402">
    <property type="entry name" value="Peptidase_M60"/>
    <property type="match status" value="1"/>
</dbReference>
<dbReference type="SMART" id="SM00776">
    <property type="entry name" value="NPCBM"/>
    <property type="match status" value="2"/>
</dbReference>
<comment type="caution">
    <text evidence="5">The sequence shown here is derived from an EMBL/GenBank/DDBJ whole genome shotgun (WGS) entry which is preliminary data.</text>
</comment>
<dbReference type="InterPro" id="IPR013783">
    <property type="entry name" value="Ig-like_fold"/>
</dbReference>
<dbReference type="Gene3D" id="2.60.120.1060">
    <property type="entry name" value="NPCBM/NEW2 domain"/>
    <property type="match status" value="2"/>
</dbReference>
<dbReference type="InterPro" id="IPR008979">
    <property type="entry name" value="Galactose-bd-like_sf"/>
</dbReference>
<dbReference type="SUPFAM" id="SSF49785">
    <property type="entry name" value="Galactose-binding domain-like"/>
    <property type="match status" value="5"/>
</dbReference>
<evidence type="ECO:0000259" key="3">
    <source>
        <dbReference type="PROSITE" id="PS50022"/>
    </source>
</evidence>
<dbReference type="PROSITE" id="PS50022">
    <property type="entry name" value="FA58C_3"/>
    <property type="match status" value="1"/>
</dbReference>
<accession>A0A9X2M8Z6</accession>
<evidence type="ECO:0000313" key="6">
    <source>
        <dbReference type="Proteomes" id="UP001140817"/>
    </source>
</evidence>
<dbReference type="Gene3D" id="2.60.120.1250">
    <property type="entry name" value="Peptidase M60, enhancin-like domain 1"/>
    <property type="match status" value="1"/>
</dbReference>
<proteinExistence type="predicted"/>
<dbReference type="Gene3D" id="2.60.40.10">
    <property type="entry name" value="Immunoglobulins"/>
    <property type="match status" value="3"/>
</dbReference>
<dbReference type="Pfam" id="PF00754">
    <property type="entry name" value="F5_F8_type_C"/>
    <property type="match status" value="3"/>
</dbReference>
<feature type="domain" description="F5/8 type C" evidence="3">
    <location>
        <begin position="281"/>
        <end position="430"/>
    </location>
</feature>
<dbReference type="Gene3D" id="2.60.120.260">
    <property type="entry name" value="Galactose-binding domain-like"/>
    <property type="match status" value="3"/>
</dbReference>
<dbReference type="Gene3D" id="1.20.1270.90">
    <property type="entry name" value="AF1782-like"/>
    <property type="match status" value="1"/>
</dbReference>
<dbReference type="RefSeq" id="WP_257560165.1">
    <property type="nucleotide sequence ID" value="NZ_JANKBY010000031.1"/>
</dbReference>
<dbReference type="Gene3D" id="1.10.390.30">
    <property type="entry name" value="Peptidase M60, enhancin-like domain 3"/>
    <property type="match status" value="1"/>
</dbReference>
<dbReference type="PROSITE" id="PS51723">
    <property type="entry name" value="PEPTIDASE_M60"/>
    <property type="match status" value="1"/>
</dbReference>
<evidence type="ECO:0000256" key="2">
    <source>
        <dbReference type="SAM" id="SignalP"/>
    </source>
</evidence>
<dbReference type="Gene3D" id="3.40.390.80">
    <property type="entry name" value="Peptidase M60, enhancin-like domain 2"/>
    <property type="match status" value="1"/>
</dbReference>
<keyword evidence="2" id="KW-0732">Signal</keyword>
<feature type="signal peptide" evidence="2">
    <location>
        <begin position="1"/>
        <end position="21"/>
    </location>
</feature>
<reference evidence="5" key="1">
    <citation type="submission" date="2022-07" db="EMBL/GenBank/DDBJ databases">
        <title>Enhanced cultured diversity of the mouse gut microbiota enables custom-made synthetic communities.</title>
        <authorList>
            <person name="Afrizal A."/>
        </authorList>
    </citation>
    <scope>NUCLEOTIDE SEQUENCE</scope>
    <source>
        <strain evidence="5">DSM 29186</strain>
    </source>
</reference>
<dbReference type="SMART" id="SM01276">
    <property type="entry name" value="M60-like"/>
    <property type="match status" value="1"/>
</dbReference>
<dbReference type="GO" id="GO:0016798">
    <property type="term" value="F:hydrolase activity, acting on glycosyl bonds"/>
    <property type="evidence" value="ECO:0007669"/>
    <property type="project" value="UniProtKB-KW"/>
</dbReference>